<accession>B0XAD4</accession>
<dbReference type="InterPro" id="IPR001217">
    <property type="entry name" value="STAT"/>
</dbReference>
<keyword evidence="10 13" id="KW-0804">Transcription</keyword>
<dbReference type="SUPFAM" id="SSF49417">
    <property type="entry name" value="p53-like transcription factors"/>
    <property type="match status" value="1"/>
</dbReference>
<dbReference type="Proteomes" id="UP000002320">
    <property type="component" value="Unassembled WGS sequence"/>
</dbReference>
<dbReference type="VEuPathDB" id="VectorBase:CPIJ016470"/>
<dbReference type="GO" id="GO:0005634">
    <property type="term" value="C:nucleus"/>
    <property type="evidence" value="ECO:0007669"/>
    <property type="project" value="UniProtKB-SubCell"/>
</dbReference>
<dbReference type="OrthoDB" id="19300at2759"/>
<evidence type="ECO:0000256" key="9">
    <source>
        <dbReference type="ARBA" id="ARBA00023159"/>
    </source>
</evidence>
<evidence type="ECO:0000256" key="10">
    <source>
        <dbReference type="ARBA" id="ARBA00023163"/>
    </source>
</evidence>
<keyword evidence="17" id="KW-1185">Reference proteome</keyword>
<keyword evidence="9 13" id="KW-0010">Activator</keyword>
<feature type="domain" description="SH2" evidence="14">
    <location>
        <begin position="498"/>
        <end position="575"/>
    </location>
</feature>
<dbReference type="KEGG" id="cqu:CpipJ_CPIJ016470"/>
<evidence type="ECO:0000256" key="1">
    <source>
        <dbReference type="ARBA" id="ARBA00004123"/>
    </source>
</evidence>
<evidence type="ECO:0000256" key="4">
    <source>
        <dbReference type="ARBA" id="ARBA00022490"/>
    </source>
</evidence>
<evidence type="ECO:0000256" key="12">
    <source>
        <dbReference type="PROSITE-ProRule" id="PRU00191"/>
    </source>
</evidence>
<dbReference type="GO" id="GO:0003700">
    <property type="term" value="F:DNA-binding transcription factor activity"/>
    <property type="evidence" value="ECO:0007669"/>
    <property type="project" value="InterPro"/>
</dbReference>
<dbReference type="STRING" id="7176.B0XAD4"/>
<dbReference type="InterPro" id="IPR013801">
    <property type="entry name" value="STAT_TF_DNA-bd"/>
</dbReference>
<dbReference type="InterPro" id="IPR015988">
    <property type="entry name" value="STAT_TF_CC"/>
</dbReference>
<dbReference type="Pfam" id="PF21354">
    <property type="entry name" value="STAT_linker"/>
    <property type="match status" value="1"/>
</dbReference>
<keyword evidence="7 13" id="KW-0805">Transcription regulation</keyword>
<keyword evidence="4 13" id="KW-0963">Cytoplasm</keyword>
<keyword evidence="5 13" id="KW-0597">Phosphoprotein</keyword>
<evidence type="ECO:0000256" key="8">
    <source>
        <dbReference type="ARBA" id="ARBA00023125"/>
    </source>
</evidence>
<dbReference type="AlphaFoldDB" id="B0XAD4"/>
<dbReference type="Pfam" id="PF00017">
    <property type="entry name" value="SH2"/>
    <property type="match status" value="1"/>
</dbReference>
<dbReference type="InterPro" id="IPR008967">
    <property type="entry name" value="p53-like_TF_DNA-bd_sf"/>
</dbReference>
<evidence type="ECO:0000259" key="14">
    <source>
        <dbReference type="PROSITE" id="PS50001"/>
    </source>
</evidence>
<evidence type="ECO:0000256" key="7">
    <source>
        <dbReference type="ARBA" id="ARBA00023015"/>
    </source>
</evidence>
<dbReference type="PANTHER" id="PTHR11801">
    <property type="entry name" value="SIGNAL TRANSDUCER AND ACTIVATOR OF TRANSCRIPTION"/>
    <property type="match status" value="1"/>
</dbReference>
<dbReference type="InterPro" id="IPR048988">
    <property type="entry name" value="STAT_linker"/>
</dbReference>
<reference evidence="15" key="1">
    <citation type="submission" date="2007-03" db="EMBL/GenBank/DDBJ databases">
        <title>Annotation of Culex pipiens quinquefasciatus.</title>
        <authorList>
            <consortium name="The Broad Institute Genome Sequencing Platform"/>
            <person name="Atkinson P.W."/>
            <person name="Hemingway J."/>
            <person name="Christensen B.M."/>
            <person name="Higgs S."/>
            <person name="Kodira C."/>
            <person name="Hannick L."/>
            <person name="Megy K."/>
            <person name="O'Leary S."/>
            <person name="Pearson M."/>
            <person name="Haas B.J."/>
            <person name="Mauceli E."/>
            <person name="Wortman J.R."/>
            <person name="Lee N.H."/>
            <person name="Guigo R."/>
            <person name="Stanke M."/>
            <person name="Alvarado L."/>
            <person name="Amedeo P."/>
            <person name="Antoine C.H."/>
            <person name="Arensburger P."/>
            <person name="Bidwell S.L."/>
            <person name="Crawford M."/>
            <person name="Camaro F."/>
            <person name="Devon K."/>
            <person name="Engels R."/>
            <person name="Hammond M."/>
            <person name="Howarth C."/>
            <person name="Koehrsen M."/>
            <person name="Lawson D."/>
            <person name="Montgomery P."/>
            <person name="Nene V."/>
            <person name="Nusbaum C."/>
            <person name="Puiu D."/>
            <person name="Romero-Severson J."/>
            <person name="Severson D.W."/>
            <person name="Shumway M."/>
            <person name="Sisk P."/>
            <person name="Stolte C."/>
            <person name="Zeng Q."/>
            <person name="Eisenstadt E."/>
            <person name="Fraser-Liggett C."/>
            <person name="Strausberg R."/>
            <person name="Galagan J."/>
            <person name="Birren B."/>
            <person name="Collins F.H."/>
        </authorList>
    </citation>
    <scope>NUCLEOTIDE SEQUENCE [LARGE SCALE GENOMIC DNA]</scope>
    <source>
        <strain evidence="15">JHB</strain>
    </source>
</reference>
<evidence type="ECO:0000313" key="16">
    <source>
        <dbReference type="EnsemblMetazoa" id="CPIJ016470-PA"/>
    </source>
</evidence>
<dbReference type="OMA" id="DNDEPEM"/>
<name>B0XAD4_CULQU</name>
<keyword evidence="6 12" id="KW-0727">SH2 domain</keyword>
<dbReference type="GO" id="GO:0005737">
    <property type="term" value="C:cytoplasm"/>
    <property type="evidence" value="ECO:0007669"/>
    <property type="project" value="UniProtKB-SubCell"/>
</dbReference>
<proteinExistence type="inferred from homology"/>
<dbReference type="InParanoid" id="B0XAD4"/>
<dbReference type="VEuPathDB" id="VectorBase:CQUJHB009490"/>
<gene>
    <name evidence="16" type="primary">6049918</name>
    <name evidence="15" type="ORF">CpipJ_CPIJ016470</name>
</gene>
<dbReference type="InterPro" id="IPR036860">
    <property type="entry name" value="SH2_dom_sf"/>
</dbReference>
<evidence type="ECO:0000256" key="2">
    <source>
        <dbReference type="ARBA" id="ARBA00004496"/>
    </source>
</evidence>
<dbReference type="eggNOG" id="KOG3667">
    <property type="taxonomic scope" value="Eukaryota"/>
</dbReference>
<keyword evidence="11 13" id="KW-0539">Nucleus</keyword>
<dbReference type="CDD" id="cd09919">
    <property type="entry name" value="SH2_STAT_family"/>
    <property type="match status" value="1"/>
</dbReference>
<evidence type="ECO:0000256" key="13">
    <source>
        <dbReference type="RuleBase" id="RU046415"/>
    </source>
</evidence>
<dbReference type="HOGENOM" id="CLU_014189_4_0_1"/>
<dbReference type="CDD" id="cd14801">
    <property type="entry name" value="STAT_DBD"/>
    <property type="match status" value="1"/>
</dbReference>
<keyword evidence="8 13" id="KW-0238">DNA-binding</keyword>
<dbReference type="SMART" id="SM00252">
    <property type="entry name" value="SH2"/>
    <property type="match status" value="1"/>
</dbReference>
<dbReference type="Pfam" id="PF02864">
    <property type="entry name" value="STAT_bind"/>
    <property type="match status" value="1"/>
</dbReference>
<dbReference type="InterPro" id="IPR000980">
    <property type="entry name" value="SH2"/>
</dbReference>
<dbReference type="PROSITE" id="PS50001">
    <property type="entry name" value="SH2"/>
    <property type="match status" value="1"/>
</dbReference>
<organism>
    <name type="scientific">Culex quinquefasciatus</name>
    <name type="common">Southern house mosquito</name>
    <name type="synonym">Culex pungens</name>
    <dbReference type="NCBI Taxonomy" id="7176"/>
    <lineage>
        <taxon>Eukaryota</taxon>
        <taxon>Metazoa</taxon>
        <taxon>Ecdysozoa</taxon>
        <taxon>Arthropoda</taxon>
        <taxon>Hexapoda</taxon>
        <taxon>Insecta</taxon>
        <taxon>Pterygota</taxon>
        <taxon>Neoptera</taxon>
        <taxon>Endopterygota</taxon>
        <taxon>Diptera</taxon>
        <taxon>Nematocera</taxon>
        <taxon>Culicoidea</taxon>
        <taxon>Culicidae</taxon>
        <taxon>Culicinae</taxon>
        <taxon>Culicini</taxon>
        <taxon>Culex</taxon>
        <taxon>Culex</taxon>
    </lineage>
</organism>
<dbReference type="Gene3D" id="1.10.238.10">
    <property type="entry name" value="EF-hand"/>
    <property type="match status" value="1"/>
</dbReference>
<dbReference type="SUPFAM" id="SSF55550">
    <property type="entry name" value="SH2 domain"/>
    <property type="match status" value="1"/>
</dbReference>
<dbReference type="EMBL" id="DS232579">
    <property type="protein sequence ID" value="EDS43631.1"/>
    <property type="molecule type" value="Genomic_DNA"/>
</dbReference>
<comment type="subcellular location">
    <subcellularLocation>
        <location evidence="2 13">Cytoplasm</location>
    </subcellularLocation>
    <subcellularLocation>
        <location evidence="1 13">Nucleus</location>
    </subcellularLocation>
</comment>
<dbReference type="Gene3D" id="2.60.40.630">
    <property type="entry name" value="STAT transcription factor, DNA-binding domain"/>
    <property type="match status" value="1"/>
</dbReference>
<dbReference type="InterPro" id="IPR012345">
    <property type="entry name" value="STAT_TF_DNA-bd_N"/>
</dbReference>
<dbReference type="SUPFAM" id="SSF47655">
    <property type="entry name" value="STAT"/>
    <property type="match status" value="1"/>
</dbReference>
<evidence type="ECO:0000256" key="5">
    <source>
        <dbReference type="ARBA" id="ARBA00022553"/>
    </source>
</evidence>
<comment type="similarity">
    <text evidence="3 13">Belongs to the transcription factor STAT family.</text>
</comment>
<dbReference type="Gene3D" id="3.30.505.10">
    <property type="entry name" value="SH2 domain"/>
    <property type="match status" value="1"/>
</dbReference>
<dbReference type="GO" id="GO:0003677">
    <property type="term" value="F:DNA binding"/>
    <property type="evidence" value="ECO:0007669"/>
    <property type="project" value="UniProtKB-KW"/>
</dbReference>
<dbReference type="GO" id="GO:0007165">
    <property type="term" value="P:signal transduction"/>
    <property type="evidence" value="ECO:0007669"/>
    <property type="project" value="InterPro"/>
</dbReference>
<dbReference type="EnsemblMetazoa" id="CPIJ016470-RA">
    <property type="protein sequence ID" value="CPIJ016470-PA"/>
    <property type="gene ID" value="CPIJ016470"/>
</dbReference>
<evidence type="ECO:0000313" key="15">
    <source>
        <dbReference type="EMBL" id="EDS43631.1"/>
    </source>
</evidence>
<sequence length="629" mass="71532">MALPQNDDVVLIAIGRFFGSYLPESVQNVLESWLQVKIQSVQSNQRQFPLLFVQHAHRFHNDLTQEMSRILRDEPSGCSRDLQGALSTAISNLHTTNPVLVYSALVTFLQSREIRLTFAASSTEHQVNELAVLAGDLVRMVVRSQRDDVAQGLIAELQGFVERAAITVQQIIAGDLSQWELQRNEQRDEAASANLLNTIQSWWELLWNALWRVRERILTVLALPSADGGTVPADLGQLLGQTNNLLATLTFAGFVVEKQPPQVMKTYTRYNVRIRHMMGSRLPYWMESFSTSIVSESQARDIQQSQMVHDQTSGNLTYEGGQLVRNEGSNQLEAIFRNLQITRIVRPERVQPVPVTDQKFALVFSHTFFIGDLRFAIWNVSYPVVVIVHCSQESQAWATIVWDGAFFTPNRALFEVANQVSWNVLGTMLNRRFVIHMERPLTAQNLQCLRAKAARGSNQDFVTRDQFYRENLPNRTFSFWSWFYAALKVTRDHLTNIWNDGHMIGFIERSHAEDILKESSPGTFLVRFSDSQLGGITIAYVSHNRQVRHIEPFTAVNGRNLAEYLVSKIRQLPQLKVVYPGTAKGQAFGRYYPSVGQRSYGYVPVIPDYGNFGEEEEQQHNSNGNVPEE</sequence>
<evidence type="ECO:0000313" key="17">
    <source>
        <dbReference type="Proteomes" id="UP000002320"/>
    </source>
</evidence>
<evidence type="ECO:0000256" key="6">
    <source>
        <dbReference type="ARBA" id="ARBA00022999"/>
    </source>
</evidence>
<reference evidence="16" key="2">
    <citation type="submission" date="2020-05" db="UniProtKB">
        <authorList>
            <consortium name="EnsemblMetazoa"/>
        </authorList>
    </citation>
    <scope>IDENTIFICATION</scope>
    <source>
        <strain evidence="16">JHB</strain>
    </source>
</reference>
<evidence type="ECO:0000256" key="11">
    <source>
        <dbReference type="ARBA" id="ARBA00023242"/>
    </source>
</evidence>
<evidence type="ECO:0000256" key="3">
    <source>
        <dbReference type="ARBA" id="ARBA00005586"/>
    </source>
</evidence>
<dbReference type="GO" id="GO:0006357">
    <property type="term" value="P:regulation of transcription by RNA polymerase II"/>
    <property type="evidence" value="ECO:0007669"/>
    <property type="project" value="UniProtKB-ARBA"/>
</dbReference>
<protein>
    <recommendedName>
        <fullName evidence="13">Signal transducer and activator of transcription</fullName>
    </recommendedName>
</protein>